<dbReference type="GO" id="GO:0005737">
    <property type="term" value="C:cytoplasm"/>
    <property type="evidence" value="ECO:0007669"/>
    <property type="project" value="TreeGrafter"/>
</dbReference>
<dbReference type="InterPro" id="IPR011009">
    <property type="entry name" value="Kinase-like_dom_sf"/>
</dbReference>
<dbReference type="SUPFAM" id="SSF53448">
    <property type="entry name" value="Nucleotide-diphospho-sugar transferases"/>
    <property type="match status" value="1"/>
</dbReference>
<dbReference type="Gene3D" id="1.10.10.10">
    <property type="entry name" value="Winged helix-like DNA-binding domain superfamily/Winged helix DNA-binding domain"/>
    <property type="match status" value="1"/>
</dbReference>
<evidence type="ECO:0000313" key="2">
    <source>
        <dbReference type="EMBL" id="SHI11994.1"/>
    </source>
</evidence>
<keyword evidence="3" id="KW-1185">Reference proteome</keyword>
<dbReference type="Proteomes" id="UP000184526">
    <property type="component" value="Unassembled WGS sequence"/>
</dbReference>
<protein>
    <submittedName>
        <fullName evidence="2">Thiamine kinase</fullName>
    </submittedName>
</protein>
<dbReference type="AlphaFoldDB" id="A0A1M5YJ97"/>
<organism evidence="2 3">
    <name type="scientific">Clostridium collagenovorans DSM 3089</name>
    <dbReference type="NCBI Taxonomy" id="1121306"/>
    <lineage>
        <taxon>Bacteria</taxon>
        <taxon>Bacillati</taxon>
        <taxon>Bacillota</taxon>
        <taxon>Clostridia</taxon>
        <taxon>Eubacteriales</taxon>
        <taxon>Clostridiaceae</taxon>
        <taxon>Clostridium</taxon>
    </lineage>
</organism>
<evidence type="ECO:0000313" key="3">
    <source>
        <dbReference type="Proteomes" id="UP000184526"/>
    </source>
</evidence>
<dbReference type="Gene3D" id="3.90.1200.10">
    <property type="match status" value="1"/>
</dbReference>
<dbReference type="InterPro" id="IPR036390">
    <property type="entry name" value="WH_DNA-bd_sf"/>
</dbReference>
<sequence>MLDINISMLRIINDNNKITQRALSTELNISLGKVNYLLKELINKKYILRFEENRNDVTYKITSSGIEFLENSLNEVKETKLIIEGQLGENIEEAVILAAGKGHGVDIPIGFLEIDNTTVIERNINILLENGIKNIVIITGYKNDLYNELSEKYKEVECICNSEYMRTGTMTSLALAKGSISKDFILIESDLVFEGRSITQLLENKERNCIVITNESGSGDEAFVEIRNEQVFKMSKDIHQFSKIDGEMVGISKISQKLFYLMLKEFENHVNPYTNYEYTMLDVGRNYKIGYEKIGDLVWGEIDNLEQYEKVQKNIIPLIRRREISYKREEVKRFIVNALGKSKDDITEIAPIGGMTNKNYKVKVNDEYYVIRIPGIGTTSMINRKDECLNSQLVDAINVDAKILYLDENTGGKISQFIKGAETLNPTIAKKKENMKLVCELLRKLHDSDLEMQNSFNVFDKIEDYEFICKSCNGEFYEDYYDVKKEVLSLENVLVESGLTIRPCHNDTVAENFIKDSDGKMYLIDWEYSGLNDPMWDIAAHCIECDFSEDQEAMFLEVYFEREAMHEEKIRILIYKICQDFLWSTWTIIKEAQGDNFGTYGEDRYKRGKENLKRLQKLIG</sequence>
<gene>
    <name evidence="2" type="ORF">SAMN02745196_02988</name>
</gene>
<dbReference type="Gene3D" id="3.90.550.10">
    <property type="entry name" value="Spore Coat Polysaccharide Biosynthesis Protein SpsA, Chain A"/>
    <property type="match status" value="1"/>
</dbReference>
<feature type="domain" description="MobA-like NTP transferase" evidence="1">
    <location>
        <begin position="94"/>
        <end position="217"/>
    </location>
</feature>
<keyword evidence="2" id="KW-0418">Kinase</keyword>
<dbReference type="PANTHER" id="PTHR22603:SF66">
    <property type="entry name" value="ETHANOLAMINE KINASE"/>
    <property type="match status" value="1"/>
</dbReference>
<dbReference type="SUPFAM" id="SSF56112">
    <property type="entry name" value="Protein kinase-like (PK-like)"/>
    <property type="match status" value="1"/>
</dbReference>
<dbReference type="CDD" id="cd05151">
    <property type="entry name" value="ChoK-like"/>
    <property type="match status" value="1"/>
</dbReference>
<accession>A0A1M5YJ97</accession>
<dbReference type="PANTHER" id="PTHR22603">
    <property type="entry name" value="CHOLINE/ETHANOALAMINE KINASE"/>
    <property type="match status" value="1"/>
</dbReference>
<dbReference type="Pfam" id="PF01633">
    <property type="entry name" value="Choline_kinase"/>
    <property type="match status" value="1"/>
</dbReference>
<dbReference type="InterPro" id="IPR029044">
    <property type="entry name" value="Nucleotide-diphossugar_trans"/>
</dbReference>
<dbReference type="GO" id="GO:0016779">
    <property type="term" value="F:nucleotidyltransferase activity"/>
    <property type="evidence" value="ECO:0007669"/>
    <property type="project" value="UniProtKB-ARBA"/>
</dbReference>
<dbReference type="STRING" id="1121306.SAMN02745196_02988"/>
<dbReference type="RefSeq" id="WP_072832792.1">
    <property type="nucleotide sequence ID" value="NZ_FQXP01000016.1"/>
</dbReference>
<dbReference type="InterPro" id="IPR025877">
    <property type="entry name" value="MobA-like_NTP_Trfase"/>
</dbReference>
<dbReference type="Gene3D" id="3.30.200.20">
    <property type="entry name" value="Phosphorylase Kinase, domain 1"/>
    <property type="match status" value="1"/>
</dbReference>
<dbReference type="SUPFAM" id="SSF46785">
    <property type="entry name" value="Winged helix' DNA-binding domain"/>
    <property type="match status" value="1"/>
</dbReference>
<dbReference type="GO" id="GO:0006646">
    <property type="term" value="P:phosphatidylethanolamine biosynthetic process"/>
    <property type="evidence" value="ECO:0007669"/>
    <property type="project" value="TreeGrafter"/>
</dbReference>
<dbReference type="OrthoDB" id="9803871at2"/>
<dbReference type="GO" id="GO:0004305">
    <property type="term" value="F:ethanolamine kinase activity"/>
    <property type="evidence" value="ECO:0007669"/>
    <property type="project" value="TreeGrafter"/>
</dbReference>
<dbReference type="PIRSF" id="PIRSF037383">
    <property type="entry name" value="LicCA"/>
    <property type="match status" value="1"/>
</dbReference>
<dbReference type="InterPro" id="IPR036388">
    <property type="entry name" value="WH-like_DNA-bd_sf"/>
</dbReference>
<reference evidence="2 3" key="1">
    <citation type="submission" date="2016-11" db="EMBL/GenBank/DDBJ databases">
        <authorList>
            <person name="Jaros S."/>
            <person name="Januszkiewicz K."/>
            <person name="Wedrychowicz H."/>
        </authorList>
    </citation>
    <scope>NUCLEOTIDE SEQUENCE [LARGE SCALE GENOMIC DNA]</scope>
    <source>
        <strain evidence="2 3">DSM 3089</strain>
    </source>
</reference>
<evidence type="ECO:0000259" key="1">
    <source>
        <dbReference type="Pfam" id="PF12804"/>
    </source>
</evidence>
<dbReference type="Pfam" id="PF13412">
    <property type="entry name" value="HTH_24"/>
    <property type="match status" value="1"/>
</dbReference>
<name>A0A1M5YJ97_9CLOT</name>
<keyword evidence="2" id="KW-0808">Transferase</keyword>
<dbReference type="Pfam" id="PF12804">
    <property type="entry name" value="NTP_transf_3"/>
    <property type="match status" value="1"/>
</dbReference>
<dbReference type="EMBL" id="FQXP01000016">
    <property type="protein sequence ID" value="SHI11994.1"/>
    <property type="molecule type" value="Genomic_DNA"/>
</dbReference>
<dbReference type="InterPro" id="IPR017190">
    <property type="entry name" value="Bifunc_CCT/choline_kinase"/>
</dbReference>
<proteinExistence type="predicted"/>